<dbReference type="EMBL" id="FOQY01000001">
    <property type="protein sequence ID" value="SFI10019.1"/>
    <property type="molecule type" value="Genomic_DNA"/>
</dbReference>
<reference evidence="2" key="1">
    <citation type="submission" date="2016-10" db="EMBL/GenBank/DDBJ databases">
        <authorList>
            <person name="Varghese N."/>
            <person name="Submissions S."/>
        </authorList>
    </citation>
    <scope>NUCLEOTIDE SEQUENCE [LARGE SCALE GENOMIC DNA]</scope>
    <source>
        <strain evidence="2">CGMCC 4.2126</strain>
    </source>
</reference>
<organism evidence="1 2">
    <name type="scientific">Streptosporangium canum</name>
    <dbReference type="NCBI Taxonomy" id="324952"/>
    <lineage>
        <taxon>Bacteria</taxon>
        <taxon>Bacillati</taxon>
        <taxon>Actinomycetota</taxon>
        <taxon>Actinomycetes</taxon>
        <taxon>Streptosporangiales</taxon>
        <taxon>Streptosporangiaceae</taxon>
        <taxon>Streptosporangium</taxon>
    </lineage>
</organism>
<dbReference type="GeneID" id="96296035"/>
<evidence type="ECO:0008006" key="3">
    <source>
        <dbReference type="Google" id="ProtNLM"/>
    </source>
</evidence>
<evidence type="ECO:0000313" key="1">
    <source>
        <dbReference type="EMBL" id="SFI10019.1"/>
    </source>
</evidence>
<dbReference type="AlphaFoldDB" id="A0A1I3FFM6"/>
<dbReference type="RefSeq" id="WP_093885357.1">
    <property type="nucleotide sequence ID" value="NZ_FOQY01000001.1"/>
</dbReference>
<protein>
    <recommendedName>
        <fullName evidence="3">DUF4288 domain-containing protein</fullName>
    </recommendedName>
</protein>
<gene>
    <name evidence="1" type="ORF">SAMN05216275_101143</name>
</gene>
<keyword evidence="2" id="KW-1185">Reference proteome</keyword>
<proteinExistence type="predicted"/>
<dbReference type="Proteomes" id="UP000199111">
    <property type="component" value="Unassembled WGS sequence"/>
</dbReference>
<sequence>MIETSDTGWYAVRCVFRWGPPHDTYEERVTLWRAGSFDEAIAMAEHETGEYVADSPFEYLGLAQAYRLVDDVIESGTEIFSLLRDSDLEPEEYLNAFFDTGRERQEQIS</sequence>
<evidence type="ECO:0000313" key="2">
    <source>
        <dbReference type="Proteomes" id="UP000199111"/>
    </source>
</evidence>
<accession>A0A1I3FFM6</accession>
<name>A0A1I3FFM6_9ACTN</name>